<evidence type="ECO:0000313" key="3">
    <source>
        <dbReference type="Proteomes" id="UP000007879"/>
    </source>
</evidence>
<sequence>MREQYTLRRTTRKLQRIYIFFVKRVQLITSIMSRSRKEHELQFNKLVDRFALELLENEKERLVHAYELPPHYYNLSTIQVMVALKMTGVFNVANPEGLLDIAEFLERSDLINDFTPKIEECKKAKPRKSSVMLPLKELYESVDLAPTLDIAVKQIELGQASSEQLQKICLHRKPHMKKQISEHFETIFGNLKGAVASLHEMKKDLIMPNLPMQPVEESIPHPILVSQDSDTVIPQQEQEAIYENVGRQLQQTPRKSSGPPQQMERSGTFGHHPQVLQSNSPTPRVRTPQGERRDATVKPPPPMTPAKPPKPTSNQVKLHSSDDISSGNKSPKVPLLPPARVLNLKSKENSPVTGAKPSPPPPTRPKPVRTHQGKKEENTEDHYAIPVVSSYRTSASFSDSGYRGDWPEPETKQKSEYQSLVSVQEEEEGIYSIPHNL</sequence>
<dbReference type="KEGG" id="aqu:109582841"/>
<dbReference type="EnsemblMetazoa" id="XM_019997832.1">
    <property type="protein sequence ID" value="XP_019853391.1"/>
    <property type="gene ID" value="LOC109582841"/>
</dbReference>
<reference evidence="3" key="1">
    <citation type="journal article" date="2010" name="Nature">
        <title>The Amphimedon queenslandica genome and the evolution of animal complexity.</title>
        <authorList>
            <person name="Srivastava M."/>
            <person name="Simakov O."/>
            <person name="Chapman J."/>
            <person name="Fahey B."/>
            <person name="Gauthier M.E."/>
            <person name="Mitros T."/>
            <person name="Richards G.S."/>
            <person name="Conaco C."/>
            <person name="Dacre M."/>
            <person name="Hellsten U."/>
            <person name="Larroux C."/>
            <person name="Putnam N.H."/>
            <person name="Stanke M."/>
            <person name="Adamska M."/>
            <person name="Darling A."/>
            <person name="Degnan S.M."/>
            <person name="Oakley T.H."/>
            <person name="Plachetzki D.C."/>
            <person name="Zhai Y."/>
            <person name="Adamski M."/>
            <person name="Calcino A."/>
            <person name="Cummins S.F."/>
            <person name="Goodstein D.M."/>
            <person name="Harris C."/>
            <person name="Jackson D.J."/>
            <person name="Leys S.P."/>
            <person name="Shu S."/>
            <person name="Woodcroft B.J."/>
            <person name="Vervoort M."/>
            <person name="Kosik K.S."/>
            <person name="Manning G."/>
            <person name="Degnan B.M."/>
            <person name="Rokhsar D.S."/>
        </authorList>
    </citation>
    <scope>NUCLEOTIDE SEQUENCE [LARGE SCALE GENOMIC DNA]</scope>
</reference>
<feature type="compositionally biased region" description="Polar residues" evidence="1">
    <location>
        <begin position="313"/>
        <end position="329"/>
    </location>
</feature>
<gene>
    <name evidence="2" type="primary">109582841</name>
</gene>
<feature type="compositionally biased region" description="Pro residues" evidence="1">
    <location>
        <begin position="298"/>
        <end position="311"/>
    </location>
</feature>
<keyword evidence="3" id="KW-1185">Reference proteome</keyword>
<name>A0A1X7ULH9_AMPQE</name>
<dbReference type="InParanoid" id="A0A1X7ULH9"/>
<organism evidence="2">
    <name type="scientific">Amphimedon queenslandica</name>
    <name type="common">Sponge</name>
    <dbReference type="NCBI Taxonomy" id="400682"/>
    <lineage>
        <taxon>Eukaryota</taxon>
        <taxon>Metazoa</taxon>
        <taxon>Porifera</taxon>
        <taxon>Demospongiae</taxon>
        <taxon>Heteroscleromorpha</taxon>
        <taxon>Haplosclerida</taxon>
        <taxon>Niphatidae</taxon>
        <taxon>Amphimedon</taxon>
    </lineage>
</organism>
<reference evidence="2" key="2">
    <citation type="submission" date="2017-05" db="UniProtKB">
        <authorList>
            <consortium name="EnsemblMetazoa"/>
        </authorList>
    </citation>
    <scope>IDENTIFICATION</scope>
</reference>
<evidence type="ECO:0000313" key="2">
    <source>
        <dbReference type="EnsemblMetazoa" id="Aqu2.1.28840_001"/>
    </source>
</evidence>
<feature type="compositionally biased region" description="Basic and acidic residues" evidence="1">
    <location>
        <begin position="373"/>
        <end position="383"/>
    </location>
</feature>
<proteinExistence type="predicted"/>
<accession>A0A1X7ULH9</accession>
<protein>
    <submittedName>
        <fullName evidence="2">Uncharacterized protein</fullName>
    </submittedName>
</protein>
<feature type="compositionally biased region" description="Basic and acidic residues" evidence="1">
    <location>
        <begin position="405"/>
        <end position="415"/>
    </location>
</feature>
<evidence type="ECO:0000256" key="1">
    <source>
        <dbReference type="SAM" id="MobiDB-lite"/>
    </source>
</evidence>
<dbReference type="Proteomes" id="UP000007879">
    <property type="component" value="Unassembled WGS sequence"/>
</dbReference>
<feature type="region of interest" description="Disordered" evidence="1">
    <location>
        <begin position="248"/>
        <end position="437"/>
    </location>
</feature>
<dbReference type="EnsemblMetazoa" id="Aqu2.1.28840_001">
    <property type="protein sequence ID" value="Aqu2.1.28840_001"/>
    <property type="gene ID" value="Aqu2.1.28840"/>
</dbReference>
<feature type="compositionally biased region" description="Polar residues" evidence="1">
    <location>
        <begin position="390"/>
        <end position="399"/>
    </location>
</feature>
<dbReference type="AlphaFoldDB" id="A0A1X7ULH9"/>
<feature type="compositionally biased region" description="Polar residues" evidence="1">
    <location>
        <begin position="248"/>
        <end position="265"/>
    </location>
</feature>